<dbReference type="EMBL" id="CP001700">
    <property type="protein sequence ID" value="ACU72950.1"/>
    <property type="molecule type" value="Genomic_DNA"/>
</dbReference>
<gene>
    <name evidence="1" type="ordered locus">Caci_4085</name>
</gene>
<dbReference type="eggNOG" id="COG1595">
    <property type="taxonomic scope" value="Bacteria"/>
</dbReference>
<dbReference type="RefSeq" id="WP_015792679.1">
    <property type="nucleotide sequence ID" value="NC_013131.1"/>
</dbReference>
<protein>
    <submittedName>
        <fullName evidence="1">Uncharacterized protein</fullName>
    </submittedName>
</protein>
<dbReference type="AlphaFoldDB" id="C7QGA5"/>
<reference evidence="1 2" key="1">
    <citation type="journal article" date="2009" name="Stand. Genomic Sci.">
        <title>Complete genome sequence of Catenulispora acidiphila type strain (ID 139908).</title>
        <authorList>
            <person name="Copeland A."/>
            <person name="Lapidus A."/>
            <person name="Glavina Del Rio T."/>
            <person name="Nolan M."/>
            <person name="Lucas S."/>
            <person name="Chen F."/>
            <person name="Tice H."/>
            <person name="Cheng J.F."/>
            <person name="Bruce D."/>
            <person name="Goodwin L."/>
            <person name="Pitluck S."/>
            <person name="Mikhailova N."/>
            <person name="Pati A."/>
            <person name="Ivanova N."/>
            <person name="Mavromatis K."/>
            <person name="Chen A."/>
            <person name="Palaniappan K."/>
            <person name="Chain P."/>
            <person name="Land M."/>
            <person name="Hauser L."/>
            <person name="Chang Y.J."/>
            <person name="Jeffries C.D."/>
            <person name="Chertkov O."/>
            <person name="Brettin T."/>
            <person name="Detter J.C."/>
            <person name="Han C."/>
            <person name="Ali Z."/>
            <person name="Tindall B.J."/>
            <person name="Goker M."/>
            <person name="Bristow J."/>
            <person name="Eisen J.A."/>
            <person name="Markowitz V."/>
            <person name="Hugenholtz P."/>
            <person name="Kyrpides N.C."/>
            <person name="Klenk H.P."/>
        </authorList>
    </citation>
    <scope>NUCLEOTIDE SEQUENCE [LARGE SCALE GENOMIC DNA]</scope>
    <source>
        <strain evidence="2">DSM 44928 / JCM 14897 / NBRC 102108 / NRRL B-24433 / ID139908</strain>
    </source>
</reference>
<dbReference type="InParanoid" id="C7QGA5"/>
<dbReference type="HOGENOM" id="CLU_067324_1_0_11"/>
<dbReference type="KEGG" id="cai:Caci_4085"/>
<dbReference type="OrthoDB" id="4164470at2"/>
<organism evidence="1 2">
    <name type="scientific">Catenulispora acidiphila (strain DSM 44928 / JCM 14897 / NBRC 102108 / NRRL B-24433 / ID139908)</name>
    <dbReference type="NCBI Taxonomy" id="479433"/>
    <lineage>
        <taxon>Bacteria</taxon>
        <taxon>Bacillati</taxon>
        <taxon>Actinomycetota</taxon>
        <taxon>Actinomycetes</taxon>
        <taxon>Catenulisporales</taxon>
        <taxon>Catenulisporaceae</taxon>
        <taxon>Catenulispora</taxon>
    </lineage>
</organism>
<keyword evidence="2" id="KW-1185">Reference proteome</keyword>
<evidence type="ECO:0000313" key="1">
    <source>
        <dbReference type="EMBL" id="ACU72950.1"/>
    </source>
</evidence>
<sequence>MAATTLPLKSLKKTFDLLRIDPQHLYLAVPATDAAPESVMDLNEITELLWDVETDAAIANNIWAEIVRQTRTKNSGWTVVACGLAGPALMSKAGMLKACFPGADTAEVQAEMVEGFLIALRTIDLDDAGIESVAGALANKAFNMARIPYREAAGDMADLSADGLVSGPPCFPVGHPDIVLARAVRAGVITAEEAEYIGRTRLEERNLADVGAELKVATTTLFDRRAAAEARLVEALASGAI</sequence>
<name>C7QGA5_CATAD</name>
<proteinExistence type="predicted"/>
<dbReference type="STRING" id="479433.Caci_4085"/>
<evidence type="ECO:0000313" key="2">
    <source>
        <dbReference type="Proteomes" id="UP000000851"/>
    </source>
</evidence>
<accession>C7QGA5</accession>
<dbReference type="Proteomes" id="UP000000851">
    <property type="component" value="Chromosome"/>
</dbReference>